<gene>
    <name evidence="3" type="ORF">ABIE08_001135</name>
</gene>
<reference evidence="3 4" key="1">
    <citation type="submission" date="2024-06" db="EMBL/GenBank/DDBJ databases">
        <title>Sorghum-associated microbial communities from plants grown in Nebraska, USA.</title>
        <authorList>
            <person name="Schachtman D."/>
        </authorList>
    </citation>
    <scope>NUCLEOTIDE SEQUENCE [LARGE SCALE GENOMIC DNA]</scope>
    <source>
        <strain evidence="3 4">3207</strain>
    </source>
</reference>
<proteinExistence type="predicted"/>
<organism evidence="3 4">
    <name type="scientific">Kaistia defluvii</name>
    <dbReference type="NCBI Taxonomy" id="410841"/>
    <lineage>
        <taxon>Bacteria</taxon>
        <taxon>Pseudomonadati</taxon>
        <taxon>Pseudomonadota</taxon>
        <taxon>Alphaproteobacteria</taxon>
        <taxon>Hyphomicrobiales</taxon>
        <taxon>Kaistiaceae</taxon>
        <taxon>Kaistia</taxon>
    </lineage>
</organism>
<dbReference type="PANTHER" id="PTHR34580">
    <property type="match status" value="1"/>
</dbReference>
<dbReference type="RefSeq" id="WP_354549375.1">
    <property type="nucleotide sequence ID" value="NZ_JBEPSM010000001.1"/>
</dbReference>
<dbReference type="PROSITE" id="PS52050">
    <property type="entry name" value="WYL"/>
    <property type="match status" value="1"/>
</dbReference>
<dbReference type="Gene3D" id="1.10.10.10">
    <property type="entry name" value="Winged helix-like DNA-binding domain superfamily/Winged helix DNA-binding domain"/>
    <property type="match status" value="1"/>
</dbReference>
<keyword evidence="4" id="KW-1185">Reference proteome</keyword>
<evidence type="ECO:0000313" key="4">
    <source>
        <dbReference type="Proteomes" id="UP001549321"/>
    </source>
</evidence>
<dbReference type="InterPro" id="IPR026881">
    <property type="entry name" value="WYL_dom"/>
</dbReference>
<evidence type="ECO:0000259" key="2">
    <source>
        <dbReference type="Pfam" id="PF13280"/>
    </source>
</evidence>
<dbReference type="InterPro" id="IPR036390">
    <property type="entry name" value="WH_DNA-bd_sf"/>
</dbReference>
<name>A0ABV2QW23_9HYPH</name>
<dbReference type="EMBL" id="JBEPSM010000001">
    <property type="protein sequence ID" value="MET4633222.1"/>
    <property type="molecule type" value="Genomic_DNA"/>
</dbReference>
<dbReference type="InterPro" id="IPR036388">
    <property type="entry name" value="WH-like_DNA-bd_sf"/>
</dbReference>
<dbReference type="SUPFAM" id="SSF46785">
    <property type="entry name" value="Winged helix' DNA-binding domain"/>
    <property type="match status" value="1"/>
</dbReference>
<dbReference type="GO" id="GO:0003677">
    <property type="term" value="F:DNA binding"/>
    <property type="evidence" value="ECO:0007669"/>
    <property type="project" value="UniProtKB-KW"/>
</dbReference>
<evidence type="ECO:0000259" key="1">
    <source>
        <dbReference type="Pfam" id="PF08279"/>
    </source>
</evidence>
<feature type="domain" description="WYL" evidence="2">
    <location>
        <begin position="137"/>
        <end position="201"/>
    </location>
</feature>
<dbReference type="Pfam" id="PF13280">
    <property type="entry name" value="WYL"/>
    <property type="match status" value="1"/>
</dbReference>
<comment type="caution">
    <text evidence="3">The sequence shown here is derived from an EMBL/GenBank/DDBJ whole genome shotgun (WGS) entry which is preliminary data.</text>
</comment>
<dbReference type="InterPro" id="IPR051534">
    <property type="entry name" value="CBASS_pafABC_assoc_protein"/>
</dbReference>
<dbReference type="Proteomes" id="UP001549321">
    <property type="component" value="Unassembled WGS sequence"/>
</dbReference>
<dbReference type="PANTHER" id="PTHR34580:SF3">
    <property type="entry name" value="PROTEIN PAFB"/>
    <property type="match status" value="1"/>
</dbReference>
<feature type="domain" description="Helix-turn-helix type 11" evidence="1">
    <location>
        <begin position="6"/>
        <end position="58"/>
    </location>
</feature>
<dbReference type="Pfam" id="PF08279">
    <property type="entry name" value="HTH_11"/>
    <property type="match status" value="1"/>
</dbReference>
<sequence length="237" mass="26441">MRRADRLFEIVQVLRGARLRTAQEIADKLEVSVRTVYRDIDALVATGVPIEGERGVGYVLRGTLLLPPLAFSQAELEGLALGARFVEAWADPELAAAAREALVKIDAVLPESRRGEIWRDAVLVNSPALIGAANAQLALFRKAIRQKRKMHLSYRSASEALTGRTIRPLAIEAWGHAWTATAWCELREDFRMFRLDRIVEANLLEEAFKPEKGRTLADYMKRLSEEQSAKTKSASCA</sequence>
<dbReference type="InterPro" id="IPR013196">
    <property type="entry name" value="HTH_11"/>
</dbReference>
<accession>A0ABV2QW23</accession>
<keyword evidence="3" id="KW-0238">DNA-binding</keyword>
<protein>
    <submittedName>
        <fullName evidence="3">DNA-binding transcriptional regulator YafY</fullName>
    </submittedName>
</protein>
<evidence type="ECO:0000313" key="3">
    <source>
        <dbReference type="EMBL" id="MET4633222.1"/>
    </source>
</evidence>